<dbReference type="Proteomes" id="UP000799539">
    <property type="component" value="Unassembled WGS sequence"/>
</dbReference>
<sequence length="271" mass="30179">MAASDRIVIPRDNQSKFENSIIALHVGGELARYTIHGKTLVERSYGQFDESLVLGSSNKRYIELPNVTRSICELYLHCIHFGTVPLWQDKVAFDDQYHREEMGVALVELYSMGDMLSDKQTMDTAVSGFIEVFNGSSRPMLAVLPGVACITRAYGITKPASKLKLLMVKMYVRKACLAETNDDLPQPFLADLARAALKRVDDLEKGDLRLKPALVECQYHEHAIGDRCPSRRTKKRKHSGVTDDARESAELDGAPPFGDTSPVSMVSEDQT</sequence>
<accession>A0A6A6FER0</accession>
<name>A0A6A6FER0_9PEZI</name>
<organism evidence="2 3">
    <name type="scientific">Cercospora zeae-maydis SCOH1-5</name>
    <dbReference type="NCBI Taxonomy" id="717836"/>
    <lineage>
        <taxon>Eukaryota</taxon>
        <taxon>Fungi</taxon>
        <taxon>Dikarya</taxon>
        <taxon>Ascomycota</taxon>
        <taxon>Pezizomycotina</taxon>
        <taxon>Dothideomycetes</taxon>
        <taxon>Dothideomycetidae</taxon>
        <taxon>Mycosphaerellales</taxon>
        <taxon>Mycosphaerellaceae</taxon>
        <taxon>Cercospora</taxon>
    </lineage>
</organism>
<gene>
    <name evidence="2" type="ORF">CERZMDRAFT_97907</name>
</gene>
<dbReference type="OrthoDB" id="1022638at2759"/>
<protein>
    <submittedName>
        <fullName evidence="2">Uncharacterized protein</fullName>
    </submittedName>
</protein>
<dbReference type="AlphaFoldDB" id="A0A6A6FER0"/>
<evidence type="ECO:0000313" key="2">
    <source>
        <dbReference type="EMBL" id="KAF2211989.1"/>
    </source>
</evidence>
<proteinExistence type="predicted"/>
<feature type="compositionally biased region" description="Basic and acidic residues" evidence="1">
    <location>
        <begin position="240"/>
        <end position="249"/>
    </location>
</feature>
<reference evidence="2" key="1">
    <citation type="journal article" date="2020" name="Stud. Mycol.">
        <title>101 Dothideomycetes genomes: a test case for predicting lifestyles and emergence of pathogens.</title>
        <authorList>
            <person name="Haridas S."/>
            <person name="Albert R."/>
            <person name="Binder M."/>
            <person name="Bloem J."/>
            <person name="Labutti K."/>
            <person name="Salamov A."/>
            <person name="Andreopoulos B."/>
            <person name="Baker S."/>
            <person name="Barry K."/>
            <person name="Bills G."/>
            <person name="Bluhm B."/>
            <person name="Cannon C."/>
            <person name="Castanera R."/>
            <person name="Culley D."/>
            <person name="Daum C."/>
            <person name="Ezra D."/>
            <person name="Gonzalez J."/>
            <person name="Henrissat B."/>
            <person name="Kuo A."/>
            <person name="Liang C."/>
            <person name="Lipzen A."/>
            <person name="Lutzoni F."/>
            <person name="Magnuson J."/>
            <person name="Mondo S."/>
            <person name="Nolan M."/>
            <person name="Ohm R."/>
            <person name="Pangilinan J."/>
            <person name="Park H.-J."/>
            <person name="Ramirez L."/>
            <person name="Alfaro M."/>
            <person name="Sun H."/>
            <person name="Tritt A."/>
            <person name="Yoshinaga Y."/>
            <person name="Zwiers L.-H."/>
            <person name="Turgeon B."/>
            <person name="Goodwin S."/>
            <person name="Spatafora J."/>
            <person name="Crous P."/>
            <person name="Grigoriev I."/>
        </authorList>
    </citation>
    <scope>NUCLEOTIDE SEQUENCE</scope>
    <source>
        <strain evidence="2">SCOH1-5</strain>
    </source>
</reference>
<dbReference type="EMBL" id="ML992674">
    <property type="protein sequence ID" value="KAF2211989.1"/>
    <property type="molecule type" value="Genomic_DNA"/>
</dbReference>
<feature type="compositionally biased region" description="Polar residues" evidence="1">
    <location>
        <begin position="261"/>
        <end position="271"/>
    </location>
</feature>
<evidence type="ECO:0000313" key="3">
    <source>
        <dbReference type="Proteomes" id="UP000799539"/>
    </source>
</evidence>
<feature type="region of interest" description="Disordered" evidence="1">
    <location>
        <begin position="228"/>
        <end position="271"/>
    </location>
</feature>
<feature type="compositionally biased region" description="Basic residues" evidence="1">
    <location>
        <begin position="230"/>
        <end position="239"/>
    </location>
</feature>
<evidence type="ECO:0000256" key="1">
    <source>
        <dbReference type="SAM" id="MobiDB-lite"/>
    </source>
</evidence>
<keyword evidence="3" id="KW-1185">Reference proteome</keyword>